<dbReference type="Gene3D" id="3.30.565.10">
    <property type="entry name" value="Histidine kinase-like ATPase, C-terminal domain"/>
    <property type="match status" value="1"/>
</dbReference>
<dbReference type="GO" id="GO:0006355">
    <property type="term" value="P:regulation of DNA-templated transcription"/>
    <property type="evidence" value="ECO:0007669"/>
    <property type="project" value="InterPro"/>
</dbReference>
<evidence type="ECO:0000256" key="3">
    <source>
        <dbReference type="ARBA" id="ARBA00022606"/>
    </source>
</evidence>
<accession>A0A0D1KWI1</accession>
<keyword evidence="3" id="KW-0716">Sensory transduction</keyword>
<dbReference type="InterPro" id="IPR011495">
    <property type="entry name" value="Sig_transdc_His_kin_sub2_dim/P"/>
</dbReference>
<dbReference type="SUPFAM" id="SSF55781">
    <property type="entry name" value="GAF domain-like"/>
    <property type="match status" value="2"/>
</dbReference>
<dbReference type="SMART" id="SM00387">
    <property type="entry name" value="HATPase_c"/>
    <property type="match status" value="1"/>
</dbReference>
<dbReference type="SUPFAM" id="SSF55874">
    <property type="entry name" value="ATPase domain of HSP90 chaperone/DNA topoisomerase II/histidine kinase"/>
    <property type="match status" value="1"/>
</dbReference>
<keyword evidence="4" id="KW-0157">Chromophore</keyword>
<evidence type="ECO:0000313" key="7">
    <source>
        <dbReference type="EMBL" id="KIU28734.1"/>
    </source>
</evidence>
<dbReference type="PATRIC" id="fig|1549858.7.peg.1228"/>
<dbReference type="Pfam" id="PF01590">
    <property type="entry name" value="GAF"/>
    <property type="match status" value="1"/>
</dbReference>
<dbReference type="InterPro" id="IPR003018">
    <property type="entry name" value="GAF"/>
</dbReference>
<dbReference type="PROSITE" id="PS50046">
    <property type="entry name" value="PHYTOCHROME_2"/>
    <property type="match status" value="1"/>
</dbReference>
<sequence length="726" mass="79041">MAISHPTRASDAADSPLDLTICDREPIHIPGAIQPHGLLLVASIEGDHAVVAGAGDLETRLRSDWLGQPLATLIGQEVGPLIEGLSGGLNAQMPQPIAGRDERFTVALHRSSTHLLVELEPIEADATTAAATLAWLDAVASSFERATDKTTLCARAAAAYRTLTGFDRVMIYQFLDDGAGVVVAEDRAPHLPTFLNHHFPASDIPKQARALYIRNRTRAIPTVDYTPAPLRPAGFTGVDLSDVALRHVSPIHLQYLRNMGVGASASISIVKDGLLWGLIACHNDGPRQLPAPTRSAAATLASALARQIRTKEEAAAYRERLQLRTVEDGLAPRLGNEGTLPQIIRATRDELREMLDADGLALVTRDHVEASGRCPPDAVLRAIARWVHERGNEPIATHELPALMGEKDDVLTYASGMIAMPLRQEDATLLWLRAERIEVIEWAGNPHKAPGHSAGPQANDAAALTPRASFASYVETVRGRARRWSQEQVEAAHRIRRRLFEGRQQVRLRSLNRELTRTLREKETLLAQKDVLMKEVNHRVQNSLQLVASFLRLQAKTAGPGAIADHLAEAQARLAAVALVHRRLYRDDQVESVDLSRYVEELVGDMRTSLGADWGRYLTLDLAPVLVPTDRAVNIGLILTELVINATKYAYDGAAGPLAITLEQHGGRLRLIVADDGRGRGEASGDGQGFGSRMMVAMVQRLSGTLDYHDNMPGLRAIMTAPIAEE</sequence>
<dbReference type="PANTHER" id="PTHR43065">
    <property type="entry name" value="SENSOR HISTIDINE KINASE"/>
    <property type="match status" value="1"/>
</dbReference>
<dbReference type="Proteomes" id="UP000033203">
    <property type="component" value="Unassembled WGS sequence"/>
</dbReference>
<proteinExistence type="inferred from homology"/>
<dbReference type="Gene3D" id="3.30.450.20">
    <property type="entry name" value="PAS domain"/>
    <property type="match status" value="1"/>
</dbReference>
<comment type="caution">
    <text evidence="7">The sequence shown here is derived from an EMBL/GenBank/DDBJ whole genome shotgun (WGS) entry which is preliminary data.</text>
</comment>
<name>A0A0D1KWI1_9SPHN</name>
<dbReference type="Pfam" id="PF08446">
    <property type="entry name" value="PAS_2"/>
    <property type="match status" value="1"/>
</dbReference>
<dbReference type="PRINTS" id="PR01033">
    <property type="entry name" value="PHYTOCHROME"/>
</dbReference>
<dbReference type="GO" id="GO:0009584">
    <property type="term" value="P:detection of visible light"/>
    <property type="evidence" value="ECO:0007669"/>
    <property type="project" value="InterPro"/>
</dbReference>
<feature type="domain" description="Phytochrome chromophore attachment site" evidence="6">
    <location>
        <begin position="148"/>
        <end position="307"/>
    </location>
</feature>
<evidence type="ECO:0000259" key="6">
    <source>
        <dbReference type="PROSITE" id="PS50046"/>
    </source>
</evidence>
<dbReference type="InterPro" id="IPR035965">
    <property type="entry name" value="PAS-like_dom_sf"/>
</dbReference>
<dbReference type="Gene3D" id="3.30.450.270">
    <property type="match status" value="1"/>
</dbReference>
<dbReference type="InterPro" id="IPR016132">
    <property type="entry name" value="Phyto_chromo_attachment"/>
</dbReference>
<dbReference type="Gene3D" id="3.30.450.40">
    <property type="match status" value="1"/>
</dbReference>
<keyword evidence="2" id="KW-0600">Photoreceptor protein</keyword>
<dbReference type="InterPro" id="IPR003594">
    <property type="entry name" value="HATPase_dom"/>
</dbReference>
<organism evidence="7 8">
    <name type="scientific">Sphingomonas melonis</name>
    <dbReference type="NCBI Taxonomy" id="152682"/>
    <lineage>
        <taxon>Bacteria</taxon>
        <taxon>Pseudomonadati</taxon>
        <taxon>Pseudomonadota</taxon>
        <taxon>Alphaproteobacteria</taxon>
        <taxon>Sphingomonadales</taxon>
        <taxon>Sphingomonadaceae</taxon>
        <taxon>Sphingomonas</taxon>
    </lineage>
</organism>
<dbReference type="InterPro" id="IPR043150">
    <property type="entry name" value="Phytochrome_PHY_sf"/>
</dbReference>
<evidence type="ECO:0000256" key="1">
    <source>
        <dbReference type="ARBA" id="ARBA00006402"/>
    </source>
</evidence>
<dbReference type="InterPro" id="IPR029016">
    <property type="entry name" value="GAF-like_dom_sf"/>
</dbReference>
<evidence type="ECO:0000256" key="2">
    <source>
        <dbReference type="ARBA" id="ARBA00022543"/>
    </source>
</evidence>
<comment type="similarity">
    <text evidence="1">In the N-terminal section; belongs to the phytochrome family.</text>
</comment>
<dbReference type="Pfam" id="PF00360">
    <property type="entry name" value="PHY"/>
    <property type="match status" value="1"/>
</dbReference>
<dbReference type="GO" id="GO:0009881">
    <property type="term" value="F:photoreceptor activity"/>
    <property type="evidence" value="ECO:0007669"/>
    <property type="project" value="UniProtKB-KW"/>
</dbReference>
<dbReference type="PANTHER" id="PTHR43065:SF23">
    <property type="entry name" value="SENSOR HISTIDINE KINASE PDTAS"/>
    <property type="match status" value="1"/>
</dbReference>
<dbReference type="InterPro" id="IPR013654">
    <property type="entry name" value="PAS_2"/>
</dbReference>
<dbReference type="EMBL" id="JXTP01000026">
    <property type="protein sequence ID" value="KIU28734.1"/>
    <property type="molecule type" value="Genomic_DNA"/>
</dbReference>
<evidence type="ECO:0000256" key="4">
    <source>
        <dbReference type="ARBA" id="ARBA00022991"/>
    </source>
</evidence>
<dbReference type="AlphaFoldDB" id="A0A0D1KWI1"/>
<dbReference type="InterPro" id="IPR036890">
    <property type="entry name" value="HATPase_C_sf"/>
</dbReference>
<dbReference type="Pfam" id="PF07568">
    <property type="entry name" value="HisKA_2"/>
    <property type="match status" value="1"/>
</dbReference>
<reference evidence="7 8" key="1">
    <citation type="submission" date="2015-01" db="EMBL/GenBank/DDBJ databases">
        <title>Genome of Sphingomonas taxi strain 30a.</title>
        <authorList>
            <person name="Eevers N."/>
            <person name="Van Hamme J."/>
            <person name="Bottos E."/>
            <person name="Weyens N."/>
            <person name="Vangronsveld J."/>
        </authorList>
    </citation>
    <scope>NUCLEOTIDE SEQUENCE [LARGE SCALE GENOMIC DNA]</scope>
    <source>
        <strain evidence="7 8">30a</strain>
    </source>
</reference>
<evidence type="ECO:0000313" key="8">
    <source>
        <dbReference type="Proteomes" id="UP000033203"/>
    </source>
</evidence>
<protein>
    <submittedName>
        <fullName evidence="7">Phytochrome</fullName>
    </submittedName>
</protein>
<dbReference type="InterPro" id="IPR013515">
    <property type="entry name" value="Phytochrome_cen-reg"/>
</dbReference>
<gene>
    <name evidence="7" type="ORF">SR41_06770</name>
</gene>
<dbReference type="Pfam" id="PF13581">
    <property type="entry name" value="HATPase_c_2"/>
    <property type="match status" value="1"/>
</dbReference>
<dbReference type="SUPFAM" id="SSF55785">
    <property type="entry name" value="PYP-like sensor domain (PAS domain)"/>
    <property type="match status" value="1"/>
</dbReference>
<keyword evidence="5" id="KW-0675">Receptor</keyword>
<dbReference type="InterPro" id="IPR001294">
    <property type="entry name" value="Phytochrome"/>
</dbReference>
<dbReference type="SMART" id="SM00065">
    <property type="entry name" value="GAF"/>
    <property type="match status" value="1"/>
</dbReference>
<evidence type="ECO:0000256" key="5">
    <source>
        <dbReference type="ARBA" id="ARBA00023170"/>
    </source>
</evidence>